<evidence type="ECO:0000313" key="1">
    <source>
        <dbReference type="EMBL" id="CDY66267.1"/>
    </source>
</evidence>
<gene>
    <name evidence="1" type="primary">BnaUnng01410D</name>
    <name evidence="1" type="ORF">GSBRNA2T00053298001</name>
</gene>
<dbReference type="AlphaFoldDB" id="A0A078JLN8"/>
<feature type="non-terminal residue" evidence="1">
    <location>
        <position position="1"/>
    </location>
</feature>
<accession>A0A078JLN8</accession>
<proteinExistence type="predicted"/>
<dbReference type="Gramene" id="CDY66267">
    <property type="protein sequence ID" value="CDY66267"/>
    <property type="gene ID" value="GSBRNA2T00053298001"/>
</dbReference>
<reference evidence="1" key="2">
    <citation type="submission" date="2014-06" db="EMBL/GenBank/DDBJ databases">
        <authorList>
            <person name="Genoscope - CEA"/>
        </authorList>
    </citation>
    <scope>NUCLEOTIDE SEQUENCE</scope>
</reference>
<sequence>FMFRRGSLSAHGFGSSWSRYDAQSYERKSEYGMIQNYKVLQDVFEKLKLTKPIEVSKLVKGRPLDNLEFMQWMKKYCDSVTGGQPLKCVSQLSKP</sequence>
<dbReference type="InterPro" id="IPR027328">
    <property type="entry name" value="MAPRE"/>
</dbReference>
<protein>
    <submittedName>
        <fullName evidence="1">BnaUnng01410D protein</fullName>
    </submittedName>
</protein>
<dbReference type="EMBL" id="LK035177">
    <property type="protein sequence ID" value="CDY66267.1"/>
    <property type="molecule type" value="Genomic_DNA"/>
</dbReference>
<name>A0A078JLN8_BRANA</name>
<organism evidence="1">
    <name type="scientific">Brassica napus</name>
    <name type="common">Rape</name>
    <dbReference type="NCBI Taxonomy" id="3708"/>
    <lineage>
        <taxon>Eukaryota</taxon>
        <taxon>Viridiplantae</taxon>
        <taxon>Streptophyta</taxon>
        <taxon>Embryophyta</taxon>
        <taxon>Tracheophyta</taxon>
        <taxon>Spermatophyta</taxon>
        <taxon>Magnoliopsida</taxon>
        <taxon>eudicotyledons</taxon>
        <taxon>Gunneridae</taxon>
        <taxon>Pentapetalae</taxon>
        <taxon>rosids</taxon>
        <taxon>malvids</taxon>
        <taxon>Brassicales</taxon>
        <taxon>Brassicaceae</taxon>
        <taxon>Brassiceae</taxon>
        <taxon>Brassica</taxon>
    </lineage>
</organism>
<dbReference type="PaxDb" id="3708-A0A078JLN8"/>
<dbReference type="InterPro" id="IPR036872">
    <property type="entry name" value="CH_dom_sf"/>
</dbReference>
<dbReference type="SUPFAM" id="SSF47576">
    <property type="entry name" value="Calponin-homology domain, CH-domain"/>
    <property type="match status" value="1"/>
</dbReference>
<reference evidence="1" key="1">
    <citation type="journal article" date="2014" name="Science">
        <title>Plant genetics. Early allopolyploid evolution in the post-Neolithic Brassica napus oilseed genome.</title>
        <authorList>
            <person name="Chalhoub B."/>
            <person name="Denoeud F."/>
            <person name="Liu S."/>
            <person name="Parkin I.A."/>
            <person name="Tang H."/>
            <person name="Wang X."/>
            <person name="Chiquet J."/>
            <person name="Belcram H."/>
            <person name="Tong C."/>
            <person name="Samans B."/>
            <person name="Correa M."/>
            <person name="Da Silva C."/>
            <person name="Just J."/>
            <person name="Falentin C."/>
            <person name="Koh C.S."/>
            <person name="Le Clainche I."/>
            <person name="Bernard M."/>
            <person name="Bento P."/>
            <person name="Noel B."/>
            <person name="Labadie K."/>
            <person name="Alberti A."/>
            <person name="Charles M."/>
            <person name="Arnaud D."/>
            <person name="Guo H."/>
            <person name="Daviaud C."/>
            <person name="Alamery S."/>
            <person name="Jabbari K."/>
            <person name="Zhao M."/>
            <person name="Edger P.P."/>
            <person name="Chelaifa H."/>
            <person name="Tack D."/>
            <person name="Lassalle G."/>
            <person name="Mestiri I."/>
            <person name="Schnel N."/>
            <person name="Le Paslier M.C."/>
            <person name="Fan G."/>
            <person name="Renault V."/>
            <person name="Bayer P.E."/>
            <person name="Golicz A.A."/>
            <person name="Manoli S."/>
            <person name="Lee T.H."/>
            <person name="Thi V.H."/>
            <person name="Chalabi S."/>
            <person name="Hu Q."/>
            <person name="Fan C."/>
            <person name="Tollenaere R."/>
            <person name="Lu Y."/>
            <person name="Battail C."/>
            <person name="Shen J."/>
            <person name="Sidebottom C.H."/>
            <person name="Wang X."/>
            <person name="Canaguier A."/>
            <person name="Chauveau A."/>
            <person name="Berard A."/>
            <person name="Deniot G."/>
            <person name="Guan M."/>
            <person name="Liu Z."/>
            <person name="Sun F."/>
            <person name="Lim Y.P."/>
            <person name="Lyons E."/>
            <person name="Town C.D."/>
            <person name="Bancroft I."/>
            <person name="Wang X."/>
            <person name="Meng J."/>
            <person name="Ma J."/>
            <person name="Pires J.C."/>
            <person name="King G.J."/>
            <person name="Brunel D."/>
            <person name="Delourme R."/>
            <person name="Renard M."/>
            <person name="Aury J.M."/>
            <person name="Adams K.L."/>
            <person name="Batley J."/>
            <person name="Snowdon R.J."/>
            <person name="Tost J."/>
            <person name="Edwards D."/>
            <person name="Zhou Y."/>
            <person name="Hua W."/>
            <person name="Sharpe A.G."/>
            <person name="Paterson A.H."/>
            <person name="Guan C."/>
            <person name="Wincker P."/>
        </authorList>
    </citation>
    <scope>NUCLEOTIDE SEQUENCE [LARGE SCALE GENOMIC DNA]</scope>
</reference>
<dbReference type="STRING" id="3708.A0A078JLN8"/>
<dbReference type="GO" id="GO:0008017">
    <property type="term" value="F:microtubule binding"/>
    <property type="evidence" value="ECO:0007669"/>
    <property type="project" value="InterPro"/>
</dbReference>
<dbReference type="PANTHER" id="PTHR10623">
    <property type="entry name" value="MICROTUBULE-ASSOCIATED PROTEIN RP/EB FAMILY MEMBER"/>
    <property type="match status" value="1"/>
</dbReference>
<dbReference type="Gene3D" id="1.10.418.10">
    <property type="entry name" value="Calponin-like domain"/>
    <property type="match status" value="1"/>
</dbReference>